<comment type="caution">
    <text evidence="1">The sequence shown here is derived from an EMBL/GenBank/DDBJ whole genome shotgun (WGS) entry which is preliminary data.</text>
</comment>
<protein>
    <submittedName>
        <fullName evidence="1">24472_t:CDS:1</fullName>
    </submittedName>
</protein>
<accession>A0ACA9Q5Z1</accession>
<sequence>MEYLVLSEKKGTDLFYTVNTELCTCICFVGLSRAPCKHQDAVAAKYHVESLNFFLSLMPNDHACFAYIAC</sequence>
<keyword evidence="2" id="KW-1185">Reference proteome</keyword>
<name>A0ACA9Q5Z1_9GLOM</name>
<dbReference type="Proteomes" id="UP000789920">
    <property type="component" value="Unassembled WGS sequence"/>
</dbReference>
<gene>
    <name evidence="1" type="ORF">RPERSI_LOCUS12101</name>
</gene>
<evidence type="ECO:0000313" key="1">
    <source>
        <dbReference type="EMBL" id="CAG8730416.1"/>
    </source>
</evidence>
<organism evidence="1 2">
    <name type="scientific">Racocetra persica</name>
    <dbReference type="NCBI Taxonomy" id="160502"/>
    <lineage>
        <taxon>Eukaryota</taxon>
        <taxon>Fungi</taxon>
        <taxon>Fungi incertae sedis</taxon>
        <taxon>Mucoromycota</taxon>
        <taxon>Glomeromycotina</taxon>
        <taxon>Glomeromycetes</taxon>
        <taxon>Diversisporales</taxon>
        <taxon>Gigasporaceae</taxon>
        <taxon>Racocetra</taxon>
    </lineage>
</organism>
<dbReference type="EMBL" id="CAJVQC010025574">
    <property type="protein sequence ID" value="CAG8730416.1"/>
    <property type="molecule type" value="Genomic_DNA"/>
</dbReference>
<feature type="non-terminal residue" evidence="1">
    <location>
        <position position="70"/>
    </location>
</feature>
<reference evidence="1" key="1">
    <citation type="submission" date="2021-06" db="EMBL/GenBank/DDBJ databases">
        <authorList>
            <person name="Kallberg Y."/>
            <person name="Tangrot J."/>
            <person name="Rosling A."/>
        </authorList>
    </citation>
    <scope>NUCLEOTIDE SEQUENCE</scope>
    <source>
        <strain evidence="1">MA461A</strain>
    </source>
</reference>
<evidence type="ECO:0000313" key="2">
    <source>
        <dbReference type="Proteomes" id="UP000789920"/>
    </source>
</evidence>
<proteinExistence type="predicted"/>